<dbReference type="GO" id="GO:0004644">
    <property type="term" value="F:phosphoribosylglycinamide formyltransferase activity"/>
    <property type="evidence" value="ECO:0007669"/>
    <property type="project" value="UniProtKB-EC"/>
</dbReference>
<dbReference type="PANTHER" id="PTHR43369">
    <property type="entry name" value="PHOSPHORIBOSYLGLYCINAMIDE FORMYLTRANSFERASE"/>
    <property type="match status" value="1"/>
</dbReference>
<organism evidence="8 9">
    <name type="scientific">Camelliibacillus cellulosilyticus</name>
    <dbReference type="NCBI Taxonomy" id="2174486"/>
    <lineage>
        <taxon>Bacteria</taxon>
        <taxon>Bacillati</taxon>
        <taxon>Bacillota</taxon>
        <taxon>Bacilli</taxon>
        <taxon>Bacillales</taxon>
        <taxon>Sporolactobacillaceae</taxon>
        <taxon>Camelliibacillus</taxon>
    </lineage>
</organism>
<dbReference type="Gene3D" id="3.40.50.170">
    <property type="entry name" value="Formyl transferase, N-terminal domain"/>
    <property type="match status" value="1"/>
</dbReference>
<keyword evidence="2 6" id="KW-0808">Transferase</keyword>
<dbReference type="CDD" id="cd08645">
    <property type="entry name" value="FMT_core_GART"/>
    <property type="match status" value="1"/>
</dbReference>
<comment type="caution">
    <text evidence="8">The sequence shown here is derived from an EMBL/GenBank/DDBJ whole genome shotgun (WGS) entry which is preliminary data.</text>
</comment>
<feature type="binding site" evidence="6">
    <location>
        <begin position="90"/>
        <end position="93"/>
    </location>
    <ligand>
        <name>(6R)-10-formyltetrahydrofolate</name>
        <dbReference type="ChEBI" id="CHEBI:195366"/>
    </ligand>
</feature>
<dbReference type="RefSeq" id="WP_376846080.1">
    <property type="nucleotide sequence ID" value="NZ_JBHSFW010000004.1"/>
</dbReference>
<dbReference type="NCBIfam" id="TIGR00639">
    <property type="entry name" value="PurN"/>
    <property type="match status" value="1"/>
</dbReference>
<evidence type="ECO:0000256" key="1">
    <source>
        <dbReference type="ARBA" id="ARBA00005054"/>
    </source>
</evidence>
<evidence type="ECO:0000313" key="8">
    <source>
        <dbReference type="EMBL" id="MFC4618983.1"/>
    </source>
</evidence>
<dbReference type="PANTHER" id="PTHR43369:SF2">
    <property type="entry name" value="PHOSPHORIBOSYLGLYCINAMIDE FORMYLTRANSFERASE"/>
    <property type="match status" value="1"/>
</dbReference>
<comment type="pathway">
    <text evidence="1 6">Purine metabolism; IMP biosynthesis via de novo pathway; N(2)-formyl-N(1)-(5-phospho-D-ribosyl)glycinamide from N(1)-(5-phospho-D-ribosyl)glycinamide (10-formyl THF route): step 1/1.</text>
</comment>
<feature type="binding site" evidence="6">
    <location>
        <begin position="12"/>
        <end position="14"/>
    </location>
    <ligand>
        <name>N(1)-(5-phospho-beta-D-ribosyl)glycinamide</name>
        <dbReference type="ChEBI" id="CHEBI:143788"/>
    </ligand>
</feature>
<evidence type="ECO:0000256" key="5">
    <source>
        <dbReference type="ARBA" id="ARBA00047664"/>
    </source>
</evidence>
<keyword evidence="9" id="KW-1185">Reference proteome</keyword>
<dbReference type="Pfam" id="PF00551">
    <property type="entry name" value="Formyl_trans_N"/>
    <property type="match status" value="1"/>
</dbReference>
<keyword evidence="3 6" id="KW-0658">Purine biosynthesis</keyword>
<dbReference type="EC" id="2.1.2.2" evidence="6"/>
<evidence type="ECO:0000256" key="3">
    <source>
        <dbReference type="ARBA" id="ARBA00022755"/>
    </source>
</evidence>
<feature type="binding site" evidence="6">
    <location>
        <position position="65"/>
    </location>
    <ligand>
        <name>(6R)-10-formyltetrahydrofolate</name>
        <dbReference type="ChEBI" id="CHEBI:195366"/>
    </ligand>
</feature>
<sequence length="196" mass="21213">MRRVAVFASGAGSNFQAIVDAVRTGTLEADICLLVCDQPGAPVIDRARRAGIPTFVRAPKSFSEKAAYERAVLDALKVHDISFIVLAGYMRLVGPTLLSAFPNRIVNLHPSLLPAFPGLHAIEQAARAGVKVTGVTIHYVDAGMDTGPIIAQRAIEIKDGETLDQLTERIHDIEHKLYPETLAKLFSSDIPQRSGF</sequence>
<comment type="catalytic activity">
    <reaction evidence="5 6">
        <text>N(1)-(5-phospho-beta-D-ribosyl)glycinamide + (6R)-10-formyltetrahydrofolate = N(2)-formyl-N(1)-(5-phospho-beta-D-ribosyl)glycinamide + (6S)-5,6,7,8-tetrahydrofolate + H(+)</text>
        <dbReference type="Rhea" id="RHEA:15053"/>
        <dbReference type="ChEBI" id="CHEBI:15378"/>
        <dbReference type="ChEBI" id="CHEBI:57453"/>
        <dbReference type="ChEBI" id="CHEBI:143788"/>
        <dbReference type="ChEBI" id="CHEBI:147286"/>
        <dbReference type="ChEBI" id="CHEBI:195366"/>
        <dbReference type="EC" id="2.1.2.2"/>
    </reaction>
</comment>
<evidence type="ECO:0000256" key="2">
    <source>
        <dbReference type="ARBA" id="ARBA00022679"/>
    </source>
</evidence>
<evidence type="ECO:0000256" key="4">
    <source>
        <dbReference type="ARBA" id="ARBA00038440"/>
    </source>
</evidence>
<dbReference type="InterPro" id="IPR002376">
    <property type="entry name" value="Formyl_transf_N"/>
</dbReference>
<evidence type="ECO:0000313" key="9">
    <source>
        <dbReference type="Proteomes" id="UP001596022"/>
    </source>
</evidence>
<evidence type="ECO:0000259" key="7">
    <source>
        <dbReference type="Pfam" id="PF00551"/>
    </source>
</evidence>
<comment type="similarity">
    <text evidence="4 6">Belongs to the GART family.</text>
</comment>
<dbReference type="EMBL" id="JBHSFW010000004">
    <property type="protein sequence ID" value="MFC4618983.1"/>
    <property type="molecule type" value="Genomic_DNA"/>
</dbReference>
<accession>A0ABV9GLG2</accession>
<name>A0ABV9GLG2_9BACL</name>
<dbReference type="SUPFAM" id="SSF53328">
    <property type="entry name" value="Formyltransferase"/>
    <property type="match status" value="1"/>
</dbReference>
<comment type="function">
    <text evidence="6">Catalyzes the transfer of a formyl group from 10-formyltetrahydrofolate to 5-phospho-ribosyl-glycinamide (GAR), producing 5-phospho-ribosyl-N-formylglycinamide (FGAR) and tetrahydrofolate.</text>
</comment>
<feature type="binding site" evidence="6">
    <location>
        <position position="107"/>
    </location>
    <ligand>
        <name>(6R)-10-formyltetrahydrofolate</name>
        <dbReference type="ChEBI" id="CHEBI:195366"/>
    </ligand>
</feature>
<dbReference type="InterPro" id="IPR004607">
    <property type="entry name" value="GART"/>
</dbReference>
<dbReference type="InterPro" id="IPR036477">
    <property type="entry name" value="Formyl_transf_N_sf"/>
</dbReference>
<gene>
    <name evidence="6 8" type="primary">purN</name>
    <name evidence="8" type="ORF">ACFO4N_09605</name>
</gene>
<dbReference type="Proteomes" id="UP001596022">
    <property type="component" value="Unassembled WGS sequence"/>
</dbReference>
<dbReference type="PROSITE" id="PS00373">
    <property type="entry name" value="GART"/>
    <property type="match status" value="1"/>
</dbReference>
<feature type="active site" description="Proton donor" evidence="6">
    <location>
        <position position="109"/>
    </location>
</feature>
<feature type="domain" description="Formyl transferase N-terminal" evidence="7">
    <location>
        <begin position="3"/>
        <end position="182"/>
    </location>
</feature>
<proteinExistence type="inferred from homology"/>
<reference evidence="9" key="1">
    <citation type="journal article" date="2019" name="Int. J. Syst. Evol. Microbiol.">
        <title>The Global Catalogue of Microorganisms (GCM) 10K type strain sequencing project: providing services to taxonomists for standard genome sequencing and annotation.</title>
        <authorList>
            <consortium name="The Broad Institute Genomics Platform"/>
            <consortium name="The Broad Institute Genome Sequencing Center for Infectious Disease"/>
            <person name="Wu L."/>
            <person name="Ma J."/>
        </authorList>
    </citation>
    <scope>NUCLEOTIDE SEQUENCE [LARGE SCALE GENOMIC DNA]</scope>
    <source>
        <strain evidence="9">CGMCC 1.16306</strain>
    </source>
</reference>
<protein>
    <recommendedName>
        <fullName evidence="6">Phosphoribosylglycinamide formyltransferase</fullName>
        <ecNumber evidence="6">2.1.2.2</ecNumber>
    </recommendedName>
    <alternativeName>
        <fullName evidence="6">5'-phosphoribosylglycinamide transformylase</fullName>
    </alternativeName>
    <alternativeName>
        <fullName evidence="6">GAR transformylase</fullName>
        <shortName evidence="6">GART</shortName>
    </alternativeName>
</protein>
<evidence type="ECO:0000256" key="6">
    <source>
        <dbReference type="HAMAP-Rule" id="MF_01930"/>
    </source>
</evidence>
<dbReference type="InterPro" id="IPR001555">
    <property type="entry name" value="GART_AS"/>
</dbReference>
<dbReference type="HAMAP" id="MF_01930">
    <property type="entry name" value="PurN"/>
    <property type="match status" value="1"/>
</dbReference>
<feature type="site" description="Raises pKa of active site His" evidence="6">
    <location>
        <position position="145"/>
    </location>
</feature>